<dbReference type="InterPro" id="IPR011013">
    <property type="entry name" value="Gal_mutarotase_sf_dom"/>
</dbReference>
<evidence type="ECO:0000256" key="9">
    <source>
        <dbReference type="ARBA" id="ARBA00023277"/>
    </source>
</evidence>
<proteinExistence type="inferred from homology"/>
<evidence type="ECO:0000256" key="10">
    <source>
        <dbReference type="ARBA" id="ARBA00023295"/>
    </source>
</evidence>
<evidence type="ECO:0000256" key="7">
    <source>
        <dbReference type="ARBA" id="ARBA00022801"/>
    </source>
</evidence>
<comment type="similarity">
    <text evidence="3 14">Belongs to the glycosyl hydrolase 31 family.</text>
</comment>
<name>A0AAD6VSM1_9AGAR</name>
<dbReference type="GO" id="GO:0000272">
    <property type="term" value="P:polysaccharide catabolic process"/>
    <property type="evidence" value="ECO:0007669"/>
    <property type="project" value="UniProtKB-KW"/>
</dbReference>
<evidence type="ECO:0000259" key="19">
    <source>
        <dbReference type="Pfam" id="PF21365"/>
    </source>
</evidence>
<dbReference type="Gene3D" id="2.60.40.1760">
    <property type="entry name" value="glycosyl hydrolase (family 31)"/>
    <property type="match status" value="1"/>
</dbReference>
<feature type="region of interest" description="Disordered" evidence="15">
    <location>
        <begin position="450"/>
        <end position="482"/>
    </location>
</feature>
<sequence length="885" mass="97061">MGAGLATRILLAGLAIGRVFAGTTVNPTVLDACPGYTASNVKVQGGTLTASLKLADKACNVFGTDIESLSLEVVYETMNRIHVKITDPSSSRYEVPQSVLPRPSGANSVSPKSAAIKFEYTTSPFSFSIKRSSTGEVLFSTASHPIIFEPQYLRVKTKLAVNANIYGLGEHTNTFRLDPDNTTLTLWSRDAYGVPIGTNLYGNHPVYFEHRSTGTHGVFLLNSNGMDIKLTSGALEYNVIGGVLDFYFLAGSETDPTQVAKQYAEIVGTPAEVPYWSFGLHQCRFGYQNYIDVAGVVSNYSAAGIPLETMWTDIDYMDRRRIFTVDPAYFPINRMREIVNYLHSHDQHFVLMTDPAVGYLPGQGYGPYDRGTEADIWLKNANGSQHLGLVWPGVTVFPDWFHPQVQNFWSNEFALFYNPETGLDIDGAWIDMNEPSSFCDLPCDNPFQQAVQQALPPPRSSSPPDPNTPIFVNSTSVGRRGKRDNLVPQYSINNAAPGGNLSSKTAYTDTVHANGLVEYDTHNLYGTMMSVATHQAMLDRRPGLRTLVITRSTFAGAGAHVGKWLGDNFSEWGYYRLSVAGMLGMATIYQVPMVGSDICGYAEDTTETLCARWAMLGAFYPFMRNHNADTSISQEFYRWPLTTQAAKNALDMRYRLLDYLYTAFHEANQTGAPVVSPMWFKYPKDATTYPIDLQWFFGDSILVSPVTEENSTSVSIYLPKDIFYDFLTLTPVQGTGAHVLLSNVSFTEIPVHIKGGAVLPLRALSTMTTAELRETDFELVVAPGTDGTATGQLYLDDGVSVVQPAQTQVAMSFKHGTLAVTGNFGFKTGVNVARVQFLNVAKAPSSVVLDGKPVSHQAVSFNEATKVLNVTVGLPFTHGFTLTLL</sequence>
<keyword evidence="10 14" id="KW-0326">Glycosidase</keyword>
<feature type="domain" description="Glycosyl hydrolase family 31 C-terminal" evidence="19">
    <location>
        <begin position="671"/>
        <end position="759"/>
    </location>
</feature>
<feature type="compositionally biased region" description="Pro residues" evidence="15">
    <location>
        <begin position="455"/>
        <end position="467"/>
    </location>
</feature>
<keyword evidence="21" id="KW-1185">Reference proteome</keyword>
<reference evidence="20" key="1">
    <citation type="submission" date="2023-03" db="EMBL/GenBank/DDBJ databases">
        <title>Massive genome expansion in bonnet fungi (Mycena s.s.) driven by repeated elements and novel gene families across ecological guilds.</title>
        <authorList>
            <consortium name="Lawrence Berkeley National Laboratory"/>
            <person name="Harder C.B."/>
            <person name="Miyauchi S."/>
            <person name="Viragh M."/>
            <person name="Kuo A."/>
            <person name="Thoen E."/>
            <person name="Andreopoulos B."/>
            <person name="Lu D."/>
            <person name="Skrede I."/>
            <person name="Drula E."/>
            <person name="Henrissat B."/>
            <person name="Morin E."/>
            <person name="Kohler A."/>
            <person name="Barry K."/>
            <person name="LaButti K."/>
            <person name="Morin E."/>
            <person name="Salamov A."/>
            <person name="Lipzen A."/>
            <person name="Mereny Z."/>
            <person name="Hegedus B."/>
            <person name="Baldrian P."/>
            <person name="Stursova M."/>
            <person name="Weitz H."/>
            <person name="Taylor A."/>
            <person name="Grigoriev I.V."/>
            <person name="Nagy L.G."/>
            <person name="Martin F."/>
            <person name="Kauserud H."/>
        </authorList>
    </citation>
    <scope>NUCLEOTIDE SEQUENCE</scope>
    <source>
        <strain evidence="20">9144</strain>
    </source>
</reference>
<evidence type="ECO:0000256" key="8">
    <source>
        <dbReference type="ARBA" id="ARBA00023180"/>
    </source>
</evidence>
<dbReference type="EC" id="3.2.1.21" evidence="4"/>
<organism evidence="20 21">
    <name type="scientific">Mycena pura</name>
    <dbReference type="NCBI Taxonomy" id="153505"/>
    <lineage>
        <taxon>Eukaryota</taxon>
        <taxon>Fungi</taxon>
        <taxon>Dikarya</taxon>
        <taxon>Basidiomycota</taxon>
        <taxon>Agaricomycotina</taxon>
        <taxon>Agaricomycetes</taxon>
        <taxon>Agaricomycetidae</taxon>
        <taxon>Agaricales</taxon>
        <taxon>Marasmiineae</taxon>
        <taxon>Mycenaceae</taxon>
        <taxon>Mycena</taxon>
    </lineage>
</organism>
<dbReference type="SUPFAM" id="SSF51445">
    <property type="entry name" value="(Trans)glycosidases"/>
    <property type="match status" value="1"/>
</dbReference>
<keyword evidence="9" id="KW-0119">Carbohydrate metabolism</keyword>
<evidence type="ECO:0000256" key="14">
    <source>
        <dbReference type="RuleBase" id="RU361185"/>
    </source>
</evidence>
<keyword evidence="7 14" id="KW-0378">Hydrolase</keyword>
<evidence type="ECO:0000259" key="18">
    <source>
        <dbReference type="Pfam" id="PF13802"/>
    </source>
</evidence>
<dbReference type="Gene3D" id="2.60.40.1180">
    <property type="entry name" value="Golgi alpha-mannosidase II"/>
    <property type="match status" value="2"/>
</dbReference>
<evidence type="ECO:0000256" key="15">
    <source>
        <dbReference type="SAM" id="MobiDB-lite"/>
    </source>
</evidence>
<dbReference type="CDD" id="cd06602">
    <property type="entry name" value="GH31_MGAM_SI_GAA"/>
    <property type="match status" value="1"/>
</dbReference>
<evidence type="ECO:0000256" key="4">
    <source>
        <dbReference type="ARBA" id="ARBA00012744"/>
    </source>
</evidence>
<evidence type="ECO:0000256" key="12">
    <source>
        <dbReference type="ARBA" id="ARBA00023326"/>
    </source>
</evidence>
<keyword evidence="11" id="KW-0961">Cell wall biogenesis/degradation</keyword>
<keyword evidence="6 16" id="KW-0732">Signal</keyword>
<dbReference type="Pfam" id="PF01055">
    <property type="entry name" value="Glyco_hydro_31_2nd"/>
    <property type="match status" value="1"/>
</dbReference>
<dbReference type="SUPFAM" id="SSF74650">
    <property type="entry name" value="Galactose mutarotase-like"/>
    <property type="match status" value="1"/>
</dbReference>
<dbReference type="PANTHER" id="PTHR22762:SF67">
    <property type="entry name" value="ALPHA_BETA-GLUCOSIDASE AGDC-RELATED"/>
    <property type="match status" value="1"/>
</dbReference>
<dbReference type="InterPro" id="IPR017853">
    <property type="entry name" value="GH"/>
</dbReference>
<evidence type="ECO:0000259" key="17">
    <source>
        <dbReference type="Pfam" id="PF01055"/>
    </source>
</evidence>
<evidence type="ECO:0000313" key="20">
    <source>
        <dbReference type="EMBL" id="KAJ7221538.1"/>
    </source>
</evidence>
<gene>
    <name evidence="20" type="ORF">GGX14DRAFT_430062</name>
</gene>
<evidence type="ECO:0000256" key="16">
    <source>
        <dbReference type="SAM" id="SignalP"/>
    </source>
</evidence>
<protein>
    <recommendedName>
        <fullName evidence="4">beta-glucosidase</fullName>
        <ecNumber evidence="4">3.2.1.21</ecNumber>
    </recommendedName>
</protein>
<evidence type="ECO:0000256" key="2">
    <source>
        <dbReference type="ARBA" id="ARBA00004613"/>
    </source>
</evidence>
<dbReference type="GO" id="GO:0005576">
    <property type="term" value="C:extracellular region"/>
    <property type="evidence" value="ECO:0007669"/>
    <property type="project" value="UniProtKB-SubCell"/>
</dbReference>
<feature type="chain" id="PRO_5042294904" description="beta-glucosidase" evidence="16">
    <location>
        <begin position="22"/>
        <end position="885"/>
    </location>
</feature>
<dbReference type="GO" id="GO:0030246">
    <property type="term" value="F:carbohydrate binding"/>
    <property type="evidence" value="ECO:0007669"/>
    <property type="project" value="InterPro"/>
</dbReference>
<evidence type="ECO:0000256" key="3">
    <source>
        <dbReference type="ARBA" id="ARBA00007806"/>
    </source>
</evidence>
<evidence type="ECO:0000256" key="6">
    <source>
        <dbReference type="ARBA" id="ARBA00022729"/>
    </source>
</evidence>
<dbReference type="InterPro" id="IPR000322">
    <property type="entry name" value="Glyco_hydro_31_TIM"/>
</dbReference>
<feature type="signal peptide" evidence="16">
    <location>
        <begin position="1"/>
        <end position="21"/>
    </location>
</feature>
<keyword evidence="5" id="KW-0964">Secreted</keyword>
<dbReference type="AlphaFoldDB" id="A0AAD6VSM1"/>
<keyword evidence="12" id="KW-0624">Polysaccharide degradation</keyword>
<evidence type="ECO:0000256" key="11">
    <source>
        <dbReference type="ARBA" id="ARBA00023316"/>
    </source>
</evidence>
<comment type="catalytic activity">
    <reaction evidence="1">
        <text>Hydrolysis of terminal, non-reducing beta-D-glucosyl residues with release of beta-D-glucose.</text>
        <dbReference type="EC" id="3.2.1.21"/>
    </reaction>
</comment>
<evidence type="ECO:0000313" key="21">
    <source>
        <dbReference type="Proteomes" id="UP001219525"/>
    </source>
</evidence>
<dbReference type="InterPro" id="IPR048395">
    <property type="entry name" value="Glyco_hydro_31_C"/>
</dbReference>
<comment type="caution">
    <text evidence="20">The sequence shown here is derived from an EMBL/GenBank/DDBJ whole genome shotgun (WGS) entry which is preliminary data.</text>
</comment>
<evidence type="ECO:0000256" key="1">
    <source>
        <dbReference type="ARBA" id="ARBA00000448"/>
    </source>
</evidence>
<dbReference type="GO" id="GO:0071555">
    <property type="term" value="P:cell wall organization"/>
    <property type="evidence" value="ECO:0007669"/>
    <property type="project" value="UniProtKB-KW"/>
</dbReference>
<feature type="domain" description="Glycoside hydrolase family 31 N-terminal" evidence="18">
    <location>
        <begin position="116"/>
        <end position="225"/>
    </location>
</feature>
<dbReference type="Pfam" id="PF13802">
    <property type="entry name" value="Gal_mutarotas_2"/>
    <property type="match status" value="1"/>
</dbReference>
<dbReference type="Proteomes" id="UP001219525">
    <property type="component" value="Unassembled WGS sequence"/>
</dbReference>
<feature type="domain" description="Glycoside hydrolase family 31 TIM barrel" evidence="17">
    <location>
        <begin position="270"/>
        <end position="663"/>
    </location>
</feature>
<evidence type="ECO:0000256" key="5">
    <source>
        <dbReference type="ARBA" id="ARBA00022525"/>
    </source>
</evidence>
<dbReference type="EMBL" id="JARJCW010000008">
    <property type="protein sequence ID" value="KAJ7221538.1"/>
    <property type="molecule type" value="Genomic_DNA"/>
</dbReference>
<dbReference type="PANTHER" id="PTHR22762">
    <property type="entry name" value="ALPHA-GLUCOSIDASE"/>
    <property type="match status" value="1"/>
</dbReference>
<dbReference type="SUPFAM" id="SSF51011">
    <property type="entry name" value="Glycosyl hydrolase domain"/>
    <property type="match status" value="1"/>
</dbReference>
<dbReference type="GO" id="GO:0008422">
    <property type="term" value="F:beta-glucosidase activity"/>
    <property type="evidence" value="ECO:0007669"/>
    <property type="project" value="UniProtKB-EC"/>
</dbReference>
<dbReference type="CDD" id="cd14752">
    <property type="entry name" value="GH31_N"/>
    <property type="match status" value="1"/>
</dbReference>
<dbReference type="Pfam" id="PF21365">
    <property type="entry name" value="Glyco_hydro_31_3rd"/>
    <property type="match status" value="1"/>
</dbReference>
<comment type="subcellular location">
    <subcellularLocation>
        <location evidence="2">Secreted</location>
    </subcellularLocation>
</comment>
<dbReference type="InterPro" id="IPR025887">
    <property type="entry name" value="Glyco_hydro_31_N_dom"/>
</dbReference>
<accession>A0AAD6VSM1</accession>
<comment type="function">
    <text evidence="13">Glucosidase involved in the degradation of cellulosic biomass. Has both alpha- and beta-glucosidase activity.</text>
</comment>
<evidence type="ECO:0000256" key="13">
    <source>
        <dbReference type="ARBA" id="ARBA00025512"/>
    </source>
</evidence>
<dbReference type="Gene3D" id="3.20.20.80">
    <property type="entry name" value="Glycosidases"/>
    <property type="match status" value="1"/>
</dbReference>
<dbReference type="InterPro" id="IPR013780">
    <property type="entry name" value="Glyco_hydro_b"/>
</dbReference>
<keyword evidence="8" id="KW-0325">Glycoprotein</keyword>